<organism evidence="1 2">
    <name type="scientific">Streptomyces purpureus</name>
    <dbReference type="NCBI Taxonomy" id="1951"/>
    <lineage>
        <taxon>Bacteria</taxon>
        <taxon>Bacillati</taxon>
        <taxon>Actinomycetota</taxon>
        <taxon>Actinomycetes</taxon>
        <taxon>Kitasatosporales</taxon>
        <taxon>Streptomycetaceae</taxon>
        <taxon>Streptomyces</taxon>
    </lineage>
</organism>
<protein>
    <submittedName>
        <fullName evidence="1">Uncharacterized protein</fullName>
    </submittedName>
</protein>
<dbReference type="RefSeq" id="WP_189200248.1">
    <property type="nucleotide sequence ID" value="NZ_BMQQ01000003.1"/>
</dbReference>
<sequence>MNTAGSPRCDDGCTLQNTRRFRESTDELRELARHILARYGTGATFHTNITGARNTGTLDFTSSGQAWVELSLYSDGFSLVVVSEDEVGLFTTFGDFHGAAVLHTDPHGRREAP</sequence>
<dbReference type="AlphaFoldDB" id="A0A918GZ58"/>
<accession>A0A918GZ58</accession>
<evidence type="ECO:0000313" key="2">
    <source>
        <dbReference type="Proteomes" id="UP000619486"/>
    </source>
</evidence>
<dbReference type="Proteomes" id="UP000619486">
    <property type="component" value="Unassembled WGS sequence"/>
</dbReference>
<keyword evidence="2" id="KW-1185">Reference proteome</keyword>
<comment type="caution">
    <text evidence="1">The sequence shown here is derived from an EMBL/GenBank/DDBJ whole genome shotgun (WGS) entry which is preliminary data.</text>
</comment>
<proteinExistence type="predicted"/>
<dbReference type="EMBL" id="BMQQ01000003">
    <property type="protein sequence ID" value="GGT20315.1"/>
    <property type="molecule type" value="Genomic_DNA"/>
</dbReference>
<evidence type="ECO:0000313" key="1">
    <source>
        <dbReference type="EMBL" id="GGT20315.1"/>
    </source>
</evidence>
<name>A0A918GZ58_9ACTN</name>
<reference evidence="1" key="2">
    <citation type="submission" date="2020-09" db="EMBL/GenBank/DDBJ databases">
        <authorList>
            <person name="Sun Q."/>
            <person name="Ohkuma M."/>
        </authorList>
    </citation>
    <scope>NUCLEOTIDE SEQUENCE</scope>
    <source>
        <strain evidence="1">JCM 3172</strain>
    </source>
</reference>
<reference evidence="1" key="1">
    <citation type="journal article" date="2014" name="Int. J. Syst. Evol. Microbiol.">
        <title>Complete genome sequence of Corynebacterium casei LMG S-19264T (=DSM 44701T), isolated from a smear-ripened cheese.</title>
        <authorList>
            <consortium name="US DOE Joint Genome Institute (JGI-PGF)"/>
            <person name="Walter F."/>
            <person name="Albersmeier A."/>
            <person name="Kalinowski J."/>
            <person name="Ruckert C."/>
        </authorList>
    </citation>
    <scope>NUCLEOTIDE SEQUENCE</scope>
    <source>
        <strain evidence="1">JCM 3172</strain>
    </source>
</reference>
<gene>
    <name evidence="1" type="ORF">GCM10014713_11360</name>
</gene>